<reference evidence="1 2" key="1">
    <citation type="submission" date="2024-04" db="EMBL/GenBank/DDBJ databases">
        <title>Tritrichomonas musculus Genome.</title>
        <authorList>
            <person name="Alves-Ferreira E."/>
            <person name="Grigg M."/>
            <person name="Lorenzi H."/>
            <person name="Galac M."/>
        </authorList>
    </citation>
    <scope>NUCLEOTIDE SEQUENCE [LARGE SCALE GENOMIC DNA]</scope>
    <source>
        <strain evidence="1 2">EAF2021</strain>
    </source>
</reference>
<dbReference type="InterPro" id="IPR016024">
    <property type="entry name" value="ARM-type_fold"/>
</dbReference>
<name>A0ABR2K641_9EUKA</name>
<accession>A0ABR2K641</accession>
<dbReference type="Proteomes" id="UP001470230">
    <property type="component" value="Unassembled WGS sequence"/>
</dbReference>
<gene>
    <name evidence="1" type="ORF">M9Y10_042050</name>
</gene>
<dbReference type="InterPro" id="IPR027417">
    <property type="entry name" value="P-loop_NTPase"/>
</dbReference>
<protein>
    <recommendedName>
        <fullName evidence="3">Guanylate-binding protein N-terminal domain-containing protein</fullName>
    </recommendedName>
</protein>
<dbReference type="EMBL" id="JAPFFF010000007">
    <property type="protein sequence ID" value="KAK8886586.1"/>
    <property type="molecule type" value="Genomic_DNA"/>
</dbReference>
<dbReference type="Gene3D" id="3.40.50.300">
    <property type="entry name" value="P-loop containing nucleotide triphosphate hydrolases"/>
    <property type="match status" value="1"/>
</dbReference>
<organism evidence="1 2">
    <name type="scientific">Tritrichomonas musculus</name>
    <dbReference type="NCBI Taxonomy" id="1915356"/>
    <lineage>
        <taxon>Eukaryota</taxon>
        <taxon>Metamonada</taxon>
        <taxon>Parabasalia</taxon>
        <taxon>Tritrichomonadida</taxon>
        <taxon>Tritrichomonadidae</taxon>
        <taxon>Tritrichomonas</taxon>
    </lineage>
</organism>
<evidence type="ECO:0008006" key="3">
    <source>
        <dbReference type="Google" id="ProtNLM"/>
    </source>
</evidence>
<proteinExistence type="predicted"/>
<sequence length="628" mass="72283">MFSRTAVNFNGSKFSLTQDIKDLLKNSSNPNFILIIGPARSGKSTLSNMLLNPEIKPEKEVFKTDEGNVPVTFEIQYTTVKLSEIIRAHQLPDPGFDSDLFLMDCEGLDSLGDVTLGLRKAICTFLQISSINLFVTKTIDRTNIFSLKAFFMLPQLIPGSQRKLDKSIGIVLTGIGVPGKPSEEEFEQKRREHDKKQLDLFLPRLEEQNIKYDKSKMAFFAQPKWDRPNHYFESIKDLIRFVVKSLQNRVRIPGENLIDIFEKCVPIIQKINELDNPDIRLEIIVEQLIKSYFQQAFDYALNTISQIAQETITNKSAEELINLSKTNYIEPIENTVLETFDQKSNEVFENITDLFPEKYNNYREELKEKVHQIMSESFSEQCKQTIIPYITNKIITDNQNEIQNFFANQTSESLRSFDVEEMLNKYQTEVNDSFYNQLKSISENLTSGDDYVKYLNKIQKEIADMIKQGYKNACHSKPPYPRNLEEARRAGQEGNVVTIYPENAHGKCAAFLVTENNDLTIEGMSCVLIKLESKDSLDNIKDKKSYSINATVNVNNLTIKPEIEILQYKEVGYRRKPEVFHHLHHKYFIEIIKISLPEPFCFLDETSTYEIGSHGKPVAVKPISFTIT</sequence>
<keyword evidence="2" id="KW-1185">Reference proteome</keyword>
<dbReference type="SUPFAM" id="SSF52540">
    <property type="entry name" value="P-loop containing nucleoside triphosphate hydrolases"/>
    <property type="match status" value="1"/>
</dbReference>
<dbReference type="SUPFAM" id="SSF48371">
    <property type="entry name" value="ARM repeat"/>
    <property type="match status" value="1"/>
</dbReference>
<evidence type="ECO:0000313" key="2">
    <source>
        <dbReference type="Proteomes" id="UP001470230"/>
    </source>
</evidence>
<evidence type="ECO:0000313" key="1">
    <source>
        <dbReference type="EMBL" id="KAK8886586.1"/>
    </source>
</evidence>
<comment type="caution">
    <text evidence="1">The sequence shown here is derived from an EMBL/GenBank/DDBJ whole genome shotgun (WGS) entry which is preliminary data.</text>
</comment>